<proteinExistence type="predicted"/>
<evidence type="ECO:0000313" key="2">
    <source>
        <dbReference type="Proteomes" id="UP000444721"/>
    </source>
</evidence>
<sequence>MSDHRSIVRAIKFSTRRNLSCRVSKGFRCPPLIVFGWQSAILSPIVVPTTEKVSFKTFKCAKEYEEYLIEDWEQTKEGQLLLAQEYDELFLDGAFSIDGRFEVPKDIFDRLQFSSKFSCIGMFSFFNKCVVAHTTFSETLETEN</sequence>
<evidence type="ECO:0000313" key="1">
    <source>
        <dbReference type="EMBL" id="KAF0976973.1"/>
    </source>
</evidence>
<accession>A0A6A5BGI6</accession>
<organism evidence="1 2">
    <name type="scientific">Naegleria fowleri</name>
    <name type="common">Brain eating amoeba</name>
    <dbReference type="NCBI Taxonomy" id="5763"/>
    <lineage>
        <taxon>Eukaryota</taxon>
        <taxon>Discoba</taxon>
        <taxon>Heterolobosea</taxon>
        <taxon>Tetramitia</taxon>
        <taxon>Eutetramitia</taxon>
        <taxon>Vahlkampfiidae</taxon>
        <taxon>Naegleria</taxon>
    </lineage>
</organism>
<dbReference type="GeneID" id="68111486"/>
<reference evidence="1 2" key="1">
    <citation type="journal article" date="2019" name="Sci. Rep.">
        <title>Nanopore sequencing improves the draft genome of the human pathogenic amoeba Naegleria fowleri.</title>
        <authorList>
            <person name="Liechti N."/>
            <person name="Schurch N."/>
            <person name="Bruggmann R."/>
            <person name="Wittwer M."/>
        </authorList>
    </citation>
    <scope>NUCLEOTIDE SEQUENCE [LARGE SCALE GENOMIC DNA]</scope>
    <source>
        <strain evidence="1 2">ATCC 30894</strain>
    </source>
</reference>
<dbReference type="OrthoDB" id="10469084at2759"/>
<keyword evidence="2" id="KW-1185">Reference proteome</keyword>
<gene>
    <name evidence="1" type="ORF">FDP41_004268</name>
</gene>
<dbReference type="Proteomes" id="UP000444721">
    <property type="component" value="Unassembled WGS sequence"/>
</dbReference>
<dbReference type="RefSeq" id="XP_044561686.1">
    <property type="nucleotide sequence ID" value="XM_044707664.1"/>
</dbReference>
<name>A0A6A5BGI6_NAEFO</name>
<dbReference type="VEuPathDB" id="AmoebaDB:FDP41_004268"/>
<comment type="caution">
    <text evidence="1">The sequence shown here is derived from an EMBL/GenBank/DDBJ whole genome shotgun (WGS) entry which is preliminary data.</text>
</comment>
<dbReference type="AlphaFoldDB" id="A0A6A5BGI6"/>
<dbReference type="EMBL" id="VFQX01000036">
    <property type="protein sequence ID" value="KAF0976973.1"/>
    <property type="molecule type" value="Genomic_DNA"/>
</dbReference>
<protein>
    <submittedName>
        <fullName evidence="1">Uncharacterized protein</fullName>
    </submittedName>
</protein>